<evidence type="ECO:0000313" key="2">
    <source>
        <dbReference type="EMBL" id="SPH17031.1"/>
    </source>
</evidence>
<sequence>MRVSTNLAAIFTASLTFSTTAGSEDLDLAGIWRDETAQVADKKLPVQVDLPDGDSSPHGTYVSLPYIAILRAKSGALHFYTDVGAMQAEVQPVAGTPGSYNLADLTPGANGKVLGVLKASTEGCAPRPACFQLEPPPGADAAAFPLPSGDLKFYVPIDPYDPSKDPKQDQTYGSNFAPVSGNFDYVTFCYNINGLDPYNIQKNTGCRNVLFQVPDTNSYSYQKVGYASGGNADIPFGWTYKSDDQTIGSSKARTIDTGRDMANSDSLDIGVNASVSLFGFNAKTSVNVGTSHKIQELSETKSVVAEMTEVKSKFALVLNRYYTTLSPDFVTTIRNLKGKPAADKAYEVVISEWGTHYPNAVTFGARGSRKLTLNEEAINSLRDSQTNISAGLSVDYEGSGGGVDVKSAQEAMSSIKKIVTTENRDFRCYGGGDCSEDGVPSGADIVPIFLDLRPLSDLLAPPFFSDEEILGQIRINLARAILKAAYVERNDLNAPTLSAVQAVNPTGTPLGAPQLLCGDLAVTTRPTGNPSPLMSTYCCVPQAVAEPVVAAMSLKGTTDPLTRPAGLFRRPISIDPAQPVNLPTAADPAPFISSVTVDYLFLHQRDDTDTTGVYTPDLNSYCQTTYGDGWSGTVTGQIASCISGSATNQINVQQVCAAQHGGSSYAAWSDVEGAWLCGFGSQLPVDVTTWCKAQFGPTSVGSGQVWPDLDVPRYIWSCTPGGQVDAGRICTDMAGRSYKPTFVNEADSNGNLICQGVFAEVRTAVPVDGTVLTYPDLKPYDATSAAVGSPPANVIVPLNWTGDSAVACGGVSLDLVIALQKVGADALLTSP</sequence>
<evidence type="ECO:0000313" key="3">
    <source>
        <dbReference type="Proteomes" id="UP000244924"/>
    </source>
</evidence>
<accession>A0A2R8B302</accession>
<name>A0A2R8B302_9RHOB</name>
<dbReference type="InterPro" id="IPR020864">
    <property type="entry name" value="MACPF"/>
</dbReference>
<protein>
    <recommendedName>
        <fullName evidence="1">MACPF domain-containing protein</fullName>
    </recommendedName>
</protein>
<dbReference type="Proteomes" id="UP000244924">
    <property type="component" value="Unassembled WGS sequence"/>
</dbReference>
<dbReference type="Pfam" id="PF01823">
    <property type="entry name" value="MACPF"/>
    <property type="match status" value="1"/>
</dbReference>
<gene>
    <name evidence="2" type="ORF">DEA8626_00545</name>
</gene>
<organism evidence="2 3">
    <name type="scientific">Albidovulum aquaemixtae</name>
    <dbReference type="NCBI Taxonomy" id="1542388"/>
    <lineage>
        <taxon>Bacteria</taxon>
        <taxon>Pseudomonadati</taxon>
        <taxon>Pseudomonadota</taxon>
        <taxon>Alphaproteobacteria</taxon>
        <taxon>Rhodobacterales</taxon>
        <taxon>Paracoccaceae</taxon>
        <taxon>Albidovulum</taxon>
    </lineage>
</organism>
<dbReference type="EMBL" id="OMOQ01000001">
    <property type="protein sequence ID" value="SPH17031.1"/>
    <property type="molecule type" value="Genomic_DNA"/>
</dbReference>
<proteinExistence type="predicted"/>
<dbReference type="OrthoDB" id="8482281at2"/>
<keyword evidence="3" id="KW-1185">Reference proteome</keyword>
<evidence type="ECO:0000259" key="1">
    <source>
        <dbReference type="Pfam" id="PF01823"/>
    </source>
</evidence>
<feature type="domain" description="MACPF" evidence="1">
    <location>
        <begin position="296"/>
        <end position="431"/>
    </location>
</feature>
<dbReference type="RefSeq" id="WP_108851514.1">
    <property type="nucleotide sequence ID" value="NZ_OMOQ01000001.1"/>
</dbReference>
<dbReference type="AlphaFoldDB" id="A0A2R8B302"/>
<reference evidence="2 3" key="1">
    <citation type="submission" date="2018-03" db="EMBL/GenBank/DDBJ databases">
        <authorList>
            <person name="Keele B.F."/>
        </authorList>
    </citation>
    <scope>NUCLEOTIDE SEQUENCE [LARGE SCALE GENOMIC DNA]</scope>
    <source>
        <strain evidence="2 3">CECT 8626</strain>
    </source>
</reference>